<evidence type="ECO:0000313" key="11">
    <source>
        <dbReference type="EMBL" id="EFW06473.1"/>
    </source>
</evidence>
<dbReference type="AlphaFoldDB" id="E7G5H2"/>
<dbReference type="RefSeq" id="WP_008787138.1">
    <property type="nucleotide sequence ID" value="NZ_AKCB01000001.1"/>
</dbReference>
<evidence type="ECO:0000256" key="7">
    <source>
        <dbReference type="ARBA" id="ARBA00023136"/>
    </source>
</evidence>
<name>E7G5H2_9FIRM</name>
<evidence type="ECO:0000256" key="2">
    <source>
        <dbReference type="ARBA" id="ARBA00022448"/>
    </source>
</evidence>
<keyword evidence="12" id="KW-1185">Reference proteome</keyword>
<dbReference type="Proteomes" id="UP000003157">
    <property type="component" value="Unassembled WGS sequence"/>
</dbReference>
<dbReference type="GO" id="GO:1901264">
    <property type="term" value="P:carbohydrate derivative transport"/>
    <property type="evidence" value="ECO:0007669"/>
    <property type="project" value="TreeGrafter"/>
</dbReference>
<feature type="transmembrane region" description="Helical" evidence="9">
    <location>
        <begin position="336"/>
        <end position="355"/>
    </location>
</feature>
<dbReference type="GO" id="GO:0005886">
    <property type="term" value="C:plasma membrane"/>
    <property type="evidence" value="ECO:0007669"/>
    <property type="project" value="UniProtKB-SubCell"/>
</dbReference>
<evidence type="ECO:0000259" key="10">
    <source>
        <dbReference type="PROSITE" id="PS51105"/>
    </source>
</evidence>
<feature type="domain" description="PTS EIIC type-3" evidence="10">
    <location>
        <begin position="4"/>
        <end position="404"/>
    </location>
</feature>
<feature type="transmembrane region" description="Helical" evidence="9">
    <location>
        <begin position="28"/>
        <end position="52"/>
    </location>
</feature>
<keyword evidence="5 9" id="KW-0812">Transmembrane</keyword>
<keyword evidence="4 8" id="KW-0762">Sugar transport</keyword>
<evidence type="ECO:0000256" key="5">
    <source>
        <dbReference type="ARBA" id="ARBA00022692"/>
    </source>
</evidence>
<dbReference type="NCBIfam" id="TIGR00410">
    <property type="entry name" value="lacE"/>
    <property type="match status" value="1"/>
</dbReference>
<dbReference type="InterPro" id="IPR004796">
    <property type="entry name" value="PTS_IIC_cello"/>
</dbReference>
<dbReference type="GO" id="GO:0008982">
    <property type="term" value="F:protein-N(PI)-phosphohistidine-sugar phosphotransferase activity"/>
    <property type="evidence" value="ECO:0007669"/>
    <property type="project" value="UniProtKB-UniRule"/>
</dbReference>
<feature type="transmembrane region" description="Helical" evidence="9">
    <location>
        <begin position="129"/>
        <end position="152"/>
    </location>
</feature>
<organism evidence="11 12">
    <name type="scientific">Coprobacillus cateniformis</name>
    <dbReference type="NCBI Taxonomy" id="100884"/>
    <lineage>
        <taxon>Bacteria</taxon>
        <taxon>Bacillati</taxon>
        <taxon>Bacillota</taxon>
        <taxon>Erysipelotrichia</taxon>
        <taxon>Erysipelotrichales</taxon>
        <taxon>Coprobacillaceae</taxon>
        <taxon>Coprobacillus</taxon>
    </lineage>
</organism>
<comment type="caution">
    <text evidence="11">The sequence shown here is derived from an EMBL/GenBank/DDBJ whole genome shotgun (WGS) entry which is preliminary data.</text>
</comment>
<keyword evidence="7 8" id="KW-0472">Membrane</keyword>
<dbReference type="OrthoDB" id="1550290at2"/>
<protein>
    <recommendedName>
        <fullName evidence="8">Permease IIC component</fullName>
    </recommendedName>
</protein>
<comment type="subcellular location">
    <subcellularLocation>
        <location evidence="1">Cell membrane</location>
        <topology evidence="1">Multi-pass membrane protein</topology>
    </subcellularLocation>
</comment>
<dbReference type="EMBL" id="ADKX01000001">
    <property type="protein sequence ID" value="EFW06473.1"/>
    <property type="molecule type" value="Genomic_DNA"/>
</dbReference>
<gene>
    <name evidence="11" type="ORF">HMPREF9488_00010</name>
</gene>
<evidence type="ECO:0000256" key="8">
    <source>
        <dbReference type="PIRNR" id="PIRNR006351"/>
    </source>
</evidence>
<proteinExistence type="predicted"/>
<evidence type="ECO:0000256" key="9">
    <source>
        <dbReference type="SAM" id="Phobius"/>
    </source>
</evidence>
<feature type="transmembrane region" description="Helical" evidence="9">
    <location>
        <begin position="386"/>
        <end position="405"/>
    </location>
</feature>
<dbReference type="Pfam" id="PF02378">
    <property type="entry name" value="PTS_EIIC"/>
    <property type="match status" value="1"/>
</dbReference>
<dbReference type="PANTHER" id="PTHR33989">
    <property type="match status" value="1"/>
</dbReference>
<keyword evidence="2 8" id="KW-0813">Transport</keyword>
<dbReference type="STRING" id="100884.GCA_000269565_01693"/>
<dbReference type="InterPro" id="IPR051088">
    <property type="entry name" value="PTS_Sugar-EIIC/EIIB"/>
</dbReference>
<dbReference type="PIRSF" id="PIRSF006351">
    <property type="entry name" value="PTS_EIIC-Cellobiose"/>
    <property type="match status" value="1"/>
</dbReference>
<dbReference type="eggNOG" id="COG1455">
    <property type="taxonomic scope" value="Bacteria"/>
</dbReference>
<evidence type="ECO:0000256" key="1">
    <source>
        <dbReference type="ARBA" id="ARBA00004651"/>
    </source>
</evidence>
<dbReference type="InterPro" id="IPR003352">
    <property type="entry name" value="PTS_EIIC"/>
</dbReference>
<feature type="transmembrane region" description="Helical" evidence="9">
    <location>
        <begin position="99"/>
        <end position="117"/>
    </location>
</feature>
<feature type="transmembrane region" description="Helical" evidence="9">
    <location>
        <begin position="172"/>
        <end position="194"/>
    </location>
</feature>
<comment type="function">
    <text evidence="8">The phosphoenolpyruvate-dependent sugar phosphotransferase system (PTS), a major carbohydrate active -transport system, catalyzes the phosphorylation of incoming sugar substrates concomitant with their translocation across the cell membrane.</text>
</comment>
<feature type="transmembrane region" description="Helical" evidence="9">
    <location>
        <begin position="362"/>
        <end position="380"/>
    </location>
</feature>
<dbReference type="InterPro" id="IPR004501">
    <property type="entry name" value="PTS_EIIC_3"/>
</dbReference>
<feature type="transmembrane region" description="Helical" evidence="9">
    <location>
        <begin position="215"/>
        <end position="236"/>
    </location>
</feature>
<feature type="transmembrane region" description="Helical" evidence="9">
    <location>
        <begin position="64"/>
        <end position="87"/>
    </location>
</feature>
<feature type="transmembrane region" description="Helical" evidence="9">
    <location>
        <begin position="311"/>
        <end position="330"/>
    </location>
</feature>
<dbReference type="HOGENOM" id="CLU_029688_1_0_9"/>
<feature type="transmembrane region" description="Helical" evidence="9">
    <location>
        <begin position="278"/>
        <end position="299"/>
    </location>
</feature>
<evidence type="ECO:0000256" key="6">
    <source>
        <dbReference type="ARBA" id="ARBA00022989"/>
    </source>
</evidence>
<dbReference type="GO" id="GO:0009401">
    <property type="term" value="P:phosphoenolpyruvate-dependent sugar phosphotransferase system"/>
    <property type="evidence" value="ECO:0007669"/>
    <property type="project" value="InterPro"/>
</dbReference>
<keyword evidence="6 9" id="KW-1133">Transmembrane helix</keyword>
<dbReference type="GeneID" id="78229560"/>
<accession>E7G5H2</accession>
<dbReference type="PROSITE" id="PS51105">
    <property type="entry name" value="PTS_EIIC_TYPE_3"/>
    <property type="match status" value="1"/>
</dbReference>
<evidence type="ECO:0000313" key="12">
    <source>
        <dbReference type="Proteomes" id="UP000003157"/>
    </source>
</evidence>
<evidence type="ECO:0000256" key="3">
    <source>
        <dbReference type="ARBA" id="ARBA00022475"/>
    </source>
</evidence>
<sequence>MEKIFEKLNPYMTRLANNPTLKGISSGMMGSIVVTLVGSLCLLLVVFPVEAVRNAVEALGITSILLNVNSFTIGCLALYIVVMVTNALVKSYNSQEDGIAAAVVGLMSFLIVTPIGATADKISAIPTTWLGAAGVFSAMIISIITAKIFVFVKAKGWTIKMPDSVPPMVSRTFEGLVPGMIVAVLFIVISGLFAKTSYGCMHQFVYSIIQIPLQGLGGNLWAMCIFTIAAQLLWFFGIHGTNVIAPIYTPIWLTLDLANQASVAQNGIGAGTNIIGKAFFETFTFGGCVLGFVILMAFFAKSSQYKSLGRLSLVPALFGITEPVIFGTPLVLNFTFFIPFVFGNVIAILISYAAIASGLVPTLMGASTIFGLPIGFHAAIQGSWQAVVLQIVVMVILGLVWYPFFRKADNDAYKLEQEAAK</sequence>
<reference evidence="11 12" key="1">
    <citation type="submission" date="2010-12" db="EMBL/GenBank/DDBJ databases">
        <title>The Genome Sequence of Coprobacillus sp. strain 29_1.</title>
        <authorList>
            <consortium name="The Broad Institute Genome Sequencing Platform"/>
            <person name="Earl A."/>
            <person name="Ward D."/>
            <person name="Feldgarden M."/>
            <person name="Gevers D."/>
            <person name="Daigneault M."/>
            <person name="Sibley C.D."/>
            <person name="White A."/>
            <person name="Strauss J."/>
            <person name="Allen-Vercoe E."/>
            <person name="Young S.K."/>
            <person name="Zeng Q."/>
            <person name="Gargeya S."/>
            <person name="Fitzgerald M."/>
            <person name="Haas B."/>
            <person name="Abouelleil A."/>
            <person name="Alvarado L."/>
            <person name="Arachchi H.M."/>
            <person name="Berlin A."/>
            <person name="Brown A."/>
            <person name="Chapman S.B."/>
            <person name="Chen Z."/>
            <person name="Dunbar C."/>
            <person name="Freedman E."/>
            <person name="Gearin G."/>
            <person name="Gellesch M."/>
            <person name="Goldberg J."/>
            <person name="Griggs A."/>
            <person name="Gujja S."/>
            <person name="Heilman E."/>
            <person name="Heiman D."/>
            <person name="Howarth C."/>
            <person name="Larson L."/>
            <person name="Lui A."/>
            <person name="MacDonald P.J.P."/>
            <person name="Mehta T."/>
            <person name="Montmayeur A."/>
            <person name="Murphy C."/>
            <person name="Neiman D."/>
            <person name="Pearson M."/>
            <person name="Priest M."/>
            <person name="Roberts A."/>
            <person name="Saif S."/>
            <person name="Shea T."/>
            <person name="Shenoy N."/>
            <person name="Sisk P."/>
            <person name="Stolte C."/>
            <person name="Sykes S."/>
            <person name="White J."/>
            <person name="Yandava C."/>
            <person name="Nusbaum C."/>
            <person name="Birren B."/>
        </authorList>
    </citation>
    <scope>NUCLEOTIDE SEQUENCE [LARGE SCALE GENOMIC DNA]</scope>
    <source>
        <strain evidence="11 12">29_1</strain>
    </source>
</reference>
<evidence type="ECO:0000256" key="4">
    <source>
        <dbReference type="ARBA" id="ARBA00022597"/>
    </source>
</evidence>
<keyword evidence="3 8" id="KW-1003">Cell membrane</keyword>
<dbReference type="PANTHER" id="PTHR33989:SF4">
    <property type="entry name" value="PTS SYSTEM N,N'-DIACETYLCHITOBIOSE-SPECIFIC EIIC COMPONENT"/>
    <property type="match status" value="1"/>
</dbReference>